<dbReference type="AlphaFoldDB" id="A0A2V5K028"/>
<name>A0A2V5K028_9BACL</name>
<comment type="caution">
    <text evidence="1">The sequence shown here is derived from an EMBL/GenBank/DDBJ whole genome shotgun (WGS) entry which is preliminary data.</text>
</comment>
<reference evidence="1 2" key="1">
    <citation type="submission" date="2018-05" db="EMBL/GenBank/DDBJ databases">
        <title>Paenibacillus flagellatus sp. nov., isolated from selenium mineral soil.</title>
        <authorList>
            <person name="Dai X."/>
        </authorList>
    </citation>
    <scope>NUCLEOTIDE SEQUENCE [LARGE SCALE GENOMIC DNA]</scope>
    <source>
        <strain evidence="1 2">DXL2</strain>
    </source>
</reference>
<proteinExistence type="predicted"/>
<dbReference type="OrthoDB" id="2614713at2"/>
<organism evidence="1 2">
    <name type="scientific">Paenibacillus flagellatus</name>
    <dbReference type="NCBI Taxonomy" id="2211139"/>
    <lineage>
        <taxon>Bacteria</taxon>
        <taxon>Bacillati</taxon>
        <taxon>Bacillota</taxon>
        <taxon>Bacilli</taxon>
        <taxon>Bacillales</taxon>
        <taxon>Paenibacillaceae</taxon>
        <taxon>Paenibacillus</taxon>
    </lineage>
</organism>
<accession>A0A2V5K028</accession>
<dbReference type="EMBL" id="QJVJ01000015">
    <property type="protein sequence ID" value="PYI50964.1"/>
    <property type="molecule type" value="Genomic_DNA"/>
</dbReference>
<evidence type="ECO:0000313" key="1">
    <source>
        <dbReference type="EMBL" id="PYI50964.1"/>
    </source>
</evidence>
<sequence length="105" mass="12272">MHHFMIAAQTVLYGKRQEIGLSHNQVVQLSKEITRMTRLLENVSQQTENGMREIRGRVATRLLSKEQLLECIATAWNMGLEEEFVAFLFKELLWMESDTKLSEME</sequence>
<gene>
    <name evidence="1" type="ORF">DLM86_26680</name>
</gene>
<dbReference type="RefSeq" id="WP_110843120.1">
    <property type="nucleotide sequence ID" value="NZ_QJVJ01000015.1"/>
</dbReference>
<keyword evidence="2" id="KW-1185">Reference proteome</keyword>
<dbReference type="Proteomes" id="UP000247476">
    <property type="component" value="Unassembled WGS sequence"/>
</dbReference>
<evidence type="ECO:0000313" key="2">
    <source>
        <dbReference type="Proteomes" id="UP000247476"/>
    </source>
</evidence>
<protein>
    <submittedName>
        <fullName evidence="1">Uncharacterized protein</fullName>
    </submittedName>
</protein>